<gene>
    <name evidence="3" type="ORF">E3E15_04275</name>
</gene>
<name>A0A6M3HU46_9GAMM</name>
<sequence length="576" mass="66804">MFNKDDSTKVPKKIGPIILTKKNIIRVFIAIGLILVFISGLNRYFSYKHQVFLEQYSTAIADIQNKNEQGYNQAYKIFKKLADSDKATIKDYYYLGYMYQYGLATNEDYFQAYKYYQKAIDDKNPEVYYQLAILYKDGQGVNKNDEKAISYFTKAYNLGDTKALIPLDKLLESNQKLIPKVEPKLLFETYLAYKDGKILKTNSSNLKDKFLLAAISKGYEPALAIQAEDLARNGDSNQALTLWKTLLYSSNPKISALAKSKIPELQNVIQKRNKEEVLIKRSLQKKQFIEDLLKKRAIQKHIKYKRQVGLSIPKRQIENLTGLMYLNLSNINKDFLVNFHKEIADIYFNSSLLPSPTNLDISYTNKLLELAKLKHNKSSLWFNFDNQTDDNKYEGLVYYFYNDKNQYSQDLLNMIIMQKPKPSSLIPNISTFALNNRPIPDPITSTPTLNPENIKRPIELSHEEKIQRMAIFAQKGDYKEFNKLEEAADAGDVYAIYYIGKYYYEEKEYTEALKYFNKAADAGFGKAYYELANIHYNEEQNSVPYNEEKAIKYYQKAAELGIRNAKSILMLIKSNK</sequence>
<keyword evidence="2" id="KW-0812">Transmembrane</keyword>
<feature type="transmembrane region" description="Helical" evidence="2">
    <location>
        <begin position="24"/>
        <end position="45"/>
    </location>
</feature>
<dbReference type="PANTHER" id="PTHR11102:SF160">
    <property type="entry name" value="ERAD-ASSOCIATED E3 UBIQUITIN-PROTEIN LIGASE COMPONENT HRD3"/>
    <property type="match status" value="1"/>
</dbReference>
<keyword evidence="2" id="KW-1133">Transmembrane helix</keyword>
<dbReference type="Proteomes" id="UP000503320">
    <property type="component" value="Chromosome"/>
</dbReference>
<dbReference type="InterPro" id="IPR006597">
    <property type="entry name" value="Sel1-like"/>
</dbReference>
<evidence type="ECO:0000256" key="1">
    <source>
        <dbReference type="PROSITE-ProRule" id="PRU00339"/>
    </source>
</evidence>
<dbReference type="PROSITE" id="PS50005">
    <property type="entry name" value="TPR"/>
    <property type="match status" value="1"/>
</dbReference>
<dbReference type="SMART" id="SM00671">
    <property type="entry name" value="SEL1"/>
    <property type="match status" value="4"/>
</dbReference>
<dbReference type="SUPFAM" id="SSF81901">
    <property type="entry name" value="HCP-like"/>
    <property type="match status" value="2"/>
</dbReference>
<proteinExistence type="predicted"/>
<dbReference type="AlphaFoldDB" id="A0A6M3HU46"/>
<dbReference type="RefSeq" id="WP_172106718.1">
    <property type="nucleotide sequence ID" value="NZ_CP038017.1"/>
</dbReference>
<keyword evidence="4" id="KW-1185">Reference proteome</keyword>
<dbReference type="Gene3D" id="1.25.40.10">
    <property type="entry name" value="Tetratricopeptide repeat domain"/>
    <property type="match status" value="2"/>
</dbReference>
<keyword evidence="1" id="KW-0802">TPR repeat</keyword>
<dbReference type="EMBL" id="CP038017">
    <property type="protein sequence ID" value="QIV94617.1"/>
    <property type="molecule type" value="Genomic_DNA"/>
</dbReference>
<organism evidence="3 4">
    <name type="scientific">Allofrancisella frigidaquae</name>
    <dbReference type="NCBI Taxonomy" id="1085644"/>
    <lineage>
        <taxon>Bacteria</taxon>
        <taxon>Pseudomonadati</taxon>
        <taxon>Pseudomonadota</taxon>
        <taxon>Gammaproteobacteria</taxon>
        <taxon>Thiotrichales</taxon>
        <taxon>Francisellaceae</taxon>
        <taxon>Allofrancisella</taxon>
    </lineage>
</organism>
<evidence type="ECO:0000313" key="3">
    <source>
        <dbReference type="EMBL" id="QIV94617.1"/>
    </source>
</evidence>
<dbReference type="KEGG" id="afri:E3E15_04275"/>
<dbReference type="InterPro" id="IPR050767">
    <property type="entry name" value="Sel1_AlgK"/>
</dbReference>
<dbReference type="InterPro" id="IPR011990">
    <property type="entry name" value="TPR-like_helical_dom_sf"/>
</dbReference>
<keyword evidence="2" id="KW-0472">Membrane</keyword>
<evidence type="ECO:0000256" key="2">
    <source>
        <dbReference type="SAM" id="Phobius"/>
    </source>
</evidence>
<feature type="repeat" description="TPR" evidence="1">
    <location>
        <begin position="493"/>
        <end position="526"/>
    </location>
</feature>
<dbReference type="InterPro" id="IPR019734">
    <property type="entry name" value="TPR_rpt"/>
</dbReference>
<reference evidence="3 4" key="1">
    <citation type="submission" date="2019-03" db="EMBL/GenBank/DDBJ databases">
        <title>Complete Genome Sequence of Allofrancisella frigidaquae Strain SYSU 10HL1970 Isolated from Water-Cooling Systems in China.</title>
        <authorList>
            <person name="Ohrman C."/>
            <person name="Uneklint I."/>
            <person name="Sjodin A."/>
        </authorList>
    </citation>
    <scope>NUCLEOTIDE SEQUENCE [LARGE SCALE GENOMIC DNA]</scope>
    <source>
        <strain evidence="3 4">SYSU 10HL1970</strain>
    </source>
</reference>
<accession>A0A6M3HU46</accession>
<protein>
    <submittedName>
        <fullName evidence="3">Sel1 repeat family protein</fullName>
    </submittedName>
</protein>
<dbReference type="Pfam" id="PF08238">
    <property type="entry name" value="Sel1"/>
    <property type="match status" value="4"/>
</dbReference>
<dbReference type="PANTHER" id="PTHR11102">
    <property type="entry name" value="SEL-1-LIKE PROTEIN"/>
    <property type="match status" value="1"/>
</dbReference>
<evidence type="ECO:0000313" key="4">
    <source>
        <dbReference type="Proteomes" id="UP000503320"/>
    </source>
</evidence>